<accession>A0A8J2HN68</accession>
<feature type="transmembrane region" description="Helical" evidence="1">
    <location>
        <begin position="115"/>
        <end position="139"/>
    </location>
</feature>
<dbReference type="EMBL" id="CAJNRD030001123">
    <property type="protein sequence ID" value="CAG5103221.1"/>
    <property type="molecule type" value="Genomic_DNA"/>
</dbReference>
<evidence type="ECO:0000256" key="1">
    <source>
        <dbReference type="SAM" id="Phobius"/>
    </source>
</evidence>
<reference evidence="2" key="1">
    <citation type="submission" date="2021-04" db="EMBL/GenBank/DDBJ databases">
        <authorList>
            <person name="Chebbi M.A.C M."/>
        </authorList>
    </citation>
    <scope>NUCLEOTIDE SEQUENCE</scope>
</reference>
<comment type="caution">
    <text evidence="2">The sequence shown here is derived from an EMBL/GenBank/DDBJ whole genome shotgun (WGS) entry which is preliminary data.</text>
</comment>
<gene>
    <name evidence="2" type="ORF">HICCMSTLAB_LOCUS11401</name>
</gene>
<protein>
    <submittedName>
        <fullName evidence="2">Uncharacterized protein</fullName>
    </submittedName>
</protein>
<dbReference type="Proteomes" id="UP000786811">
    <property type="component" value="Unassembled WGS sequence"/>
</dbReference>
<feature type="transmembrane region" description="Helical" evidence="1">
    <location>
        <begin position="151"/>
        <end position="173"/>
    </location>
</feature>
<proteinExistence type="predicted"/>
<keyword evidence="3" id="KW-1185">Reference proteome</keyword>
<dbReference type="AlphaFoldDB" id="A0A8J2HN68"/>
<evidence type="ECO:0000313" key="3">
    <source>
        <dbReference type="Proteomes" id="UP000786811"/>
    </source>
</evidence>
<keyword evidence="1" id="KW-0812">Transmembrane</keyword>
<organism evidence="2 3">
    <name type="scientific">Cotesia congregata</name>
    <name type="common">Parasitoid wasp</name>
    <name type="synonym">Apanteles congregatus</name>
    <dbReference type="NCBI Taxonomy" id="51543"/>
    <lineage>
        <taxon>Eukaryota</taxon>
        <taxon>Metazoa</taxon>
        <taxon>Ecdysozoa</taxon>
        <taxon>Arthropoda</taxon>
        <taxon>Hexapoda</taxon>
        <taxon>Insecta</taxon>
        <taxon>Pterygota</taxon>
        <taxon>Neoptera</taxon>
        <taxon>Endopterygota</taxon>
        <taxon>Hymenoptera</taxon>
        <taxon>Apocrita</taxon>
        <taxon>Ichneumonoidea</taxon>
        <taxon>Braconidae</taxon>
        <taxon>Microgastrinae</taxon>
        <taxon>Cotesia</taxon>
    </lineage>
</organism>
<evidence type="ECO:0000313" key="2">
    <source>
        <dbReference type="EMBL" id="CAG5103221.1"/>
    </source>
</evidence>
<name>A0A8J2HN68_COTCN</name>
<keyword evidence="1" id="KW-1133">Transmembrane helix</keyword>
<sequence>MVPIIEKNLAEEYKQKTIIEYMKFFEKLKDDGLYSLPDYMEVTASIKILENNFDSKIMEYGFHGKFFNRQYDVKNVKNQLADINFKLTDFVTQYREAHSSILTKKTDYLMALTEIYINLQFIFITLFVLFLIAVITIMNNKFNVSEGIMDIVSMSLSMGIISPILPLGAHFAAPPPLFKSVRRESNTVG</sequence>
<keyword evidence="1" id="KW-0472">Membrane</keyword>